<accession>A0A1Y0IHD8</accession>
<dbReference type="GO" id="GO:0005886">
    <property type="term" value="C:plasma membrane"/>
    <property type="evidence" value="ECO:0007669"/>
    <property type="project" value="TreeGrafter"/>
</dbReference>
<dbReference type="KEGG" id="ome:OLMES_4825"/>
<feature type="transmembrane region" description="Helical" evidence="2">
    <location>
        <begin position="548"/>
        <end position="566"/>
    </location>
</feature>
<feature type="transmembrane region" description="Helical" evidence="2">
    <location>
        <begin position="1014"/>
        <end position="1037"/>
    </location>
</feature>
<dbReference type="PRINTS" id="PR00702">
    <property type="entry name" value="ACRIFLAVINRP"/>
</dbReference>
<keyword evidence="4" id="KW-1185">Reference proteome</keyword>
<feature type="transmembrane region" description="Helical" evidence="2">
    <location>
        <begin position="410"/>
        <end position="431"/>
    </location>
</feature>
<sequence length="1054" mass="114907">MVESTDPSLAPDTRSPSSANPKGGGIAAWSIRHPVGVVMIALAAIVLGTFSLGRLSIDLLPHLIYPEIRVRIIDPGVPASVMEDNVTRQLEEQLAITEDATRVQSETSLGATRVDLTFGYNTDIDQALQDASTRLDRAKRFLPDTINPPVIYKLDPSQIPVAEYVITSRLRDARELRTWADDTFRKWFINLPGVAAAEVGGGLVREVQILPDQQRLAGVGLTLNDLVSVLQNENRDEPAGRFQSEGREISGRITSRFSSLEDLSRVPLMLTDGGTVYMSEVATIIDTHQDERIKIRANGIPGVKVSIQKQPTANTVDVVEKVQQRVLWLKEQGVMPDDIEVINVADQSVYVRQALRNSTTAALSGAFLAMAVVYLFLGNLRRTLIIGSAIPIAIMVTFALMGVGGLTLNIMTLGGLALGVGMLVDNTIVMLENIYRHQLQGESSASAASDAAAEVNSAIVAATSTNLAAVLPFIFVSGLTGLLFRELIITISAAIVASLIIAVTLVPALAARVRTRKTSAFRNGVDAVLGHFQHGYQVSLRWVLRGRWLVLFIFIAGLVWAVGLLMETRQIFLPKLDDGSINVRISSDPGTPIQEMDDRVRQIEALFQSQGDVEMVFSLVGGSIFGRSQRESANSARLAVQLKTLAGRQRSSQQWIDDMKREIGQLEMAGIKVRLYQQGIRGVRTSAGDDDISLRIQGSDLAVLDKLARALVLQVKTVPGLTNISFSSEEENSEMAIVIDRDRATALGLSTEELAEAMQIALEGRIVSGFLDGDREHDIRIRLPRDEVRGLAHLESILLYPQQNNRPPVYLGTVAKIEFVRSPSTIKRDNQMRIVEVSATLDENAALNEVLTDLAELSDQFELPKGYVLYDGGAREALQEANQLTQVLLLLALFLVFVVMAIQYEALLNPVVILLSVPFALSGVALGCYVADLPISMPVWLGVIMLAGIVVNNAIVLVEYIELLRFRGYAKIEAILEAGRLRLRPILMTTLTTSMGMLPLALGWGEGAEMLQPLAITIVAGLTFSMLVSLLLVPIIYDFLHKRDVPNAGESSSC</sequence>
<dbReference type="Gene3D" id="3.30.70.1430">
    <property type="entry name" value="Multidrug efflux transporter AcrB pore domain"/>
    <property type="match status" value="2"/>
</dbReference>
<feature type="transmembrane region" description="Helical" evidence="2">
    <location>
        <begin position="35"/>
        <end position="57"/>
    </location>
</feature>
<feature type="transmembrane region" description="Helical" evidence="2">
    <location>
        <begin position="911"/>
        <end position="933"/>
    </location>
</feature>
<dbReference type="Gene3D" id="3.30.2090.10">
    <property type="entry name" value="Multidrug efflux transporter AcrB TolC docking domain, DN and DC subdomains"/>
    <property type="match status" value="2"/>
</dbReference>
<dbReference type="AlphaFoldDB" id="A0A1Y0IHD8"/>
<dbReference type="PANTHER" id="PTHR32063">
    <property type="match status" value="1"/>
</dbReference>
<dbReference type="InterPro" id="IPR001036">
    <property type="entry name" value="Acrflvin-R"/>
</dbReference>
<feature type="region of interest" description="Disordered" evidence="1">
    <location>
        <begin position="1"/>
        <end position="23"/>
    </location>
</feature>
<dbReference type="OrthoDB" id="5287122at2"/>
<organism evidence="3 4">
    <name type="scientific">Oleiphilus messinensis</name>
    <dbReference type="NCBI Taxonomy" id="141451"/>
    <lineage>
        <taxon>Bacteria</taxon>
        <taxon>Pseudomonadati</taxon>
        <taxon>Pseudomonadota</taxon>
        <taxon>Gammaproteobacteria</taxon>
        <taxon>Oceanospirillales</taxon>
        <taxon>Oleiphilaceae</taxon>
        <taxon>Oleiphilus</taxon>
    </lineage>
</organism>
<dbReference type="Proteomes" id="UP000196027">
    <property type="component" value="Chromosome"/>
</dbReference>
<evidence type="ECO:0000256" key="1">
    <source>
        <dbReference type="SAM" id="MobiDB-lite"/>
    </source>
</evidence>
<evidence type="ECO:0000256" key="2">
    <source>
        <dbReference type="SAM" id="Phobius"/>
    </source>
</evidence>
<feature type="transmembrane region" description="Helical" evidence="2">
    <location>
        <begin position="487"/>
        <end position="510"/>
    </location>
</feature>
<gene>
    <name evidence="3" type="ORF">OLMES_4825</name>
</gene>
<evidence type="ECO:0000313" key="3">
    <source>
        <dbReference type="EMBL" id="ARU58813.1"/>
    </source>
</evidence>
<dbReference type="InterPro" id="IPR027463">
    <property type="entry name" value="AcrB_DN_DC_subdom"/>
</dbReference>
<keyword evidence="2" id="KW-1133">Transmembrane helix</keyword>
<feature type="transmembrane region" description="Helical" evidence="2">
    <location>
        <begin position="939"/>
        <end position="961"/>
    </location>
</feature>
<dbReference type="SUPFAM" id="SSF82693">
    <property type="entry name" value="Multidrug efflux transporter AcrB pore domain, PN1, PN2, PC1 and PC2 subdomains"/>
    <property type="match status" value="3"/>
</dbReference>
<dbReference type="EMBL" id="CP021425">
    <property type="protein sequence ID" value="ARU58813.1"/>
    <property type="molecule type" value="Genomic_DNA"/>
</dbReference>
<dbReference type="Gene3D" id="1.20.1640.10">
    <property type="entry name" value="Multidrug efflux transporter AcrB transmembrane domain"/>
    <property type="match status" value="2"/>
</dbReference>
<evidence type="ECO:0000313" key="4">
    <source>
        <dbReference type="Proteomes" id="UP000196027"/>
    </source>
</evidence>
<feature type="transmembrane region" description="Helical" evidence="2">
    <location>
        <begin position="452"/>
        <end position="475"/>
    </location>
</feature>
<dbReference type="SUPFAM" id="SSF82866">
    <property type="entry name" value="Multidrug efflux transporter AcrB transmembrane domain"/>
    <property type="match status" value="2"/>
</dbReference>
<dbReference type="GO" id="GO:0042910">
    <property type="term" value="F:xenobiotic transmembrane transporter activity"/>
    <property type="evidence" value="ECO:0007669"/>
    <property type="project" value="TreeGrafter"/>
</dbReference>
<feature type="transmembrane region" description="Helical" evidence="2">
    <location>
        <begin position="384"/>
        <end position="404"/>
    </location>
</feature>
<reference evidence="3 4" key="1">
    <citation type="submission" date="2017-05" db="EMBL/GenBank/DDBJ databases">
        <title>Genomic insights into alkan degradation activity of Oleiphilus messinensis.</title>
        <authorList>
            <person name="Kozyavkin S.A."/>
            <person name="Slesarev A.I."/>
            <person name="Golyshin P.N."/>
            <person name="Korzhenkov A."/>
            <person name="Golyshina O.N."/>
            <person name="Toshchakov S.V."/>
        </authorList>
    </citation>
    <scope>NUCLEOTIDE SEQUENCE [LARGE SCALE GENOMIC DNA]</scope>
    <source>
        <strain evidence="3 4">ME102</strain>
    </source>
</reference>
<feature type="transmembrane region" description="Helical" evidence="2">
    <location>
        <begin position="360"/>
        <end position="377"/>
    </location>
</feature>
<protein>
    <submittedName>
        <fullName evidence="3">RND superfamily NFE family efflux transporter inner membrane pump subunit</fullName>
    </submittedName>
</protein>
<dbReference type="Gene3D" id="3.30.70.1440">
    <property type="entry name" value="Multidrug efflux transporter AcrB pore domain"/>
    <property type="match status" value="1"/>
</dbReference>
<dbReference type="Pfam" id="PF00873">
    <property type="entry name" value="ACR_tran"/>
    <property type="match status" value="1"/>
</dbReference>
<proteinExistence type="predicted"/>
<dbReference type="PANTHER" id="PTHR32063:SF0">
    <property type="entry name" value="SWARMING MOTILITY PROTEIN SWRC"/>
    <property type="match status" value="1"/>
</dbReference>
<feature type="transmembrane region" description="Helical" evidence="2">
    <location>
        <begin position="981"/>
        <end position="1002"/>
    </location>
</feature>
<name>A0A1Y0IHD8_9GAMM</name>
<keyword evidence="2" id="KW-0472">Membrane</keyword>
<keyword evidence="2" id="KW-0812">Transmembrane</keyword>
<dbReference type="Gene3D" id="3.30.70.1320">
    <property type="entry name" value="Multidrug efflux transporter AcrB pore domain like"/>
    <property type="match status" value="1"/>
</dbReference>
<dbReference type="SUPFAM" id="SSF82714">
    <property type="entry name" value="Multidrug efflux transporter AcrB TolC docking domain, DN and DC subdomains"/>
    <property type="match status" value="2"/>
</dbReference>
<feature type="transmembrane region" description="Helical" evidence="2">
    <location>
        <begin position="884"/>
        <end position="904"/>
    </location>
</feature>
<dbReference type="RefSeq" id="WP_087463549.1">
    <property type="nucleotide sequence ID" value="NZ_CP021425.1"/>
</dbReference>